<dbReference type="PANTHER" id="PTHR44216">
    <property type="entry name" value="PROTEIN O-MANNOSYL-TRANSFERASE TMTC2"/>
    <property type="match status" value="1"/>
</dbReference>
<dbReference type="SUPFAM" id="SSF48452">
    <property type="entry name" value="TPR-like"/>
    <property type="match status" value="1"/>
</dbReference>
<dbReference type="RefSeq" id="WP_012121749.1">
    <property type="nucleotide sequence ID" value="NC_009767.1"/>
</dbReference>
<feature type="repeat" description="TPR" evidence="1">
    <location>
        <begin position="10"/>
        <end position="43"/>
    </location>
</feature>
<evidence type="ECO:0000313" key="2">
    <source>
        <dbReference type="EMBL" id="ABU59325.1"/>
    </source>
</evidence>
<dbReference type="Proteomes" id="UP000000263">
    <property type="component" value="Chromosome"/>
</dbReference>
<dbReference type="HOGENOM" id="CLU_660352_0_0_0"/>
<proteinExistence type="predicted"/>
<keyword evidence="3" id="KW-1185">Reference proteome</keyword>
<dbReference type="PANTHER" id="PTHR44216:SF3">
    <property type="entry name" value="PROTEIN O-MANNOSYL-TRANSFERASE TMTC2"/>
    <property type="match status" value="1"/>
</dbReference>
<feature type="repeat" description="TPR" evidence="1">
    <location>
        <begin position="77"/>
        <end position="110"/>
    </location>
</feature>
<dbReference type="GO" id="GO:0035269">
    <property type="term" value="P:protein O-linked glycosylation via mannose"/>
    <property type="evidence" value="ECO:0007669"/>
    <property type="project" value="TreeGrafter"/>
</dbReference>
<dbReference type="Pfam" id="PF13414">
    <property type="entry name" value="TPR_11"/>
    <property type="match status" value="2"/>
</dbReference>
<dbReference type="InterPro" id="IPR011990">
    <property type="entry name" value="TPR-like_helical_dom_sf"/>
</dbReference>
<dbReference type="GO" id="GO:0000030">
    <property type="term" value="F:mannosyltransferase activity"/>
    <property type="evidence" value="ECO:0007669"/>
    <property type="project" value="TreeGrafter"/>
</dbReference>
<reference evidence="2 3" key="1">
    <citation type="submission" date="2007-08" db="EMBL/GenBank/DDBJ databases">
        <title>Complete sequence of Roseiflexus castenholzii DSM 13941.</title>
        <authorList>
            <consortium name="US DOE Joint Genome Institute"/>
            <person name="Copeland A."/>
            <person name="Lucas S."/>
            <person name="Lapidus A."/>
            <person name="Barry K."/>
            <person name="Glavina del Rio T."/>
            <person name="Dalin E."/>
            <person name="Tice H."/>
            <person name="Pitluck S."/>
            <person name="Thompson L.S."/>
            <person name="Brettin T."/>
            <person name="Bruce D."/>
            <person name="Detter J.C."/>
            <person name="Han C."/>
            <person name="Tapia R."/>
            <person name="Schmutz J."/>
            <person name="Larimer F."/>
            <person name="Land M."/>
            <person name="Hauser L."/>
            <person name="Kyrpides N."/>
            <person name="Mikhailova N."/>
            <person name="Bryant D.A."/>
            <person name="Hanada S."/>
            <person name="Tsukatani Y."/>
            <person name="Richardson P."/>
        </authorList>
    </citation>
    <scope>NUCLEOTIDE SEQUENCE [LARGE SCALE GENOMIC DNA]</scope>
    <source>
        <strain evidence="3">DSM 13941 / HLO8</strain>
    </source>
</reference>
<dbReference type="Pfam" id="PF13432">
    <property type="entry name" value="TPR_16"/>
    <property type="match status" value="1"/>
</dbReference>
<dbReference type="OrthoDB" id="145058at2"/>
<dbReference type="EMBL" id="CP000804">
    <property type="protein sequence ID" value="ABU59325.1"/>
    <property type="molecule type" value="Genomic_DNA"/>
</dbReference>
<organism evidence="2 3">
    <name type="scientific">Roseiflexus castenholzii (strain DSM 13941 / HLO8)</name>
    <dbReference type="NCBI Taxonomy" id="383372"/>
    <lineage>
        <taxon>Bacteria</taxon>
        <taxon>Bacillati</taxon>
        <taxon>Chloroflexota</taxon>
        <taxon>Chloroflexia</taxon>
        <taxon>Chloroflexales</taxon>
        <taxon>Roseiflexineae</taxon>
        <taxon>Roseiflexaceae</taxon>
        <taxon>Roseiflexus</taxon>
    </lineage>
</organism>
<sequence>MLGEPHYDEAIVHFQRGLVLEQANRVEEAVEEYRRALEHNPHLAEAHDALGNYYHRHGLLAKAAEEFRIVANLEGGFLAYFNIGSILIELGRYDEAINALLHCLIFDAEDPAVHYQLGLAHFLHGDDYAALYHLQMTQQRYPNDSSLHLLIGRCHLRLGAYDDAETAFHVALRHATHDIDRLRIRMYLQAVERHREIGVVHSLRERFYAEQGVAYLGSTHDDGNRTEEFADFHFTYPDIAISLHRLTRLARLQRWRLTCIVPIDRLAEPLARALAELLQVPLRGADALQPDDIALLTLAIGHEAELLKLAIERAPCASVTFCLGLDWLRHNAVVPDVIGVVARDMCSVPWEPEFRRLRAQGAPVDQLNACLNQATQQIVAAVQSTPAPITPQSLAFFQKFRRLRYIEHACGATITC</sequence>
<accession>A7NP29</accession>
<name>A7NP29_ROSCS</name>
<dbReference type="InterPro" id="IPR052384">
    <property type="entry name" value="TMTC_O-mannosyltransferase"/>
</dbReference>
<dbReference type="Gene3D" id="1.25.40.10">
    <property type="entry name" value="Tetratricopeptide repeat domain"/>
    <property type="match status" value="2"/>
</dbReference>
<dbReference type="InterPro" id="IPR019734">
    <property type="entry name" value="TPR_rpt"/>
</dbReference>
<evidence type="ECO:0000313" key="3">
    <source>
        <dbReference type="Proteomes" id="UP000000263"/>
    </source>
</evidence>
<gene>
    <name evidence="2" type="ordered locus">Rcas_3274</name>
</gene>
<dbReference type="AlphaFoldDB" id="A7NP29"/>
<dbReference type="SMART" id="SM00028">
    <property type="entry name" value="TPR"/>
    <property type="match status" value="4"/>
</dbReference>
<dbReference type="KEGG" id="rca:Rcas_3274"/>
<dbReference type="PROSITE" id="PS50005">
    <property type="entry name" value="TPR"/>
    <property type="match status" value="2"/>
</dbReference>
<dbReference type="PROSITE" id="PS50293">
    <property type="entry name" value="TPR_REGION"/>
    <property type="match status" value="1"/>
</dbReference>
<keyword evidence="1" id="KW-0802">TPR repeat</keyword>
<evidence type="ECO:0000256" key="1">
    <source>
        <dbReference type="PROSITE-ProRule" id="PRU00339"/>
    </source>
</evidence>
<protein>
    <submittedName>
        <fullName evidence="2">Tetratricopeptide TPR_2 repeat protein</fullName>
    </submittedName>
</protein>
<dbReference type="STRING" id="383372.Rcas_3274"/>
<dbReference type="eggNOG" id="COG0457">
    <property type="taxonomic scope" value="Bacteria"/>
</dbReference>